<dbReference type="InterPro" id="IPR000719">
    <property type="entry name" value="Prot_kinase_dom"/>
</dbReference>
<evidence type="ECO:0000259" key="7">
    <source>
        <dbReference type="PROSITE" id="PS50011"/>
    </source>
</evidence>
<dbReference type="AlphaFoldDB" id="A0AAN8UIF3"/>
<name>A0AAN8UIF3_9MAGN</name>
<evidence type="ECO:0000256" key="4">
    <source>
        <dbReference type="ARBA" id="ARBA00022741"/>
    </source>
</evidence>
<comment type="caution">
    <text evidence="8">The sequence shown here is derived from an EMBL/GenBank/DDBJ whole genome shotgun (WGS) entry which is preliminary data.</text>
</comment>
<sequence length="178" mass="19163">MAPEVVNNKNHGYGLAADIWGLGCTVLEMLTRQHPYSPLEGFQALYRIGHGELPPVPNTLSSDAQDFIFKCLQVNPENRPAAIDLLNHPFVKRPPPTPLGTASPHSSNRRNLEKFLLVCLPNEWGNGQACCCATILSVVNRTCALIYNGGKGITITISIFLGSIQLDSGAAVLDSAVV</sequence>
<keyword evidence="9" id="KW-1185">Reference proteome</keyword>
<dbReference type="PROSITE" id="PS50011">
    <property type="entry name" value="PROTEIN_KINASE_DOM"/>
    <property type="match status" value="1"/>
</dbReference>
<dbReference type="GO" id="GO:0004709">
    <property type="term" value="F:MAP kinase kinase kinase activity"/>
    <property type="evidence" value="ECO:0007669"/>
    <property type="project" value="TreeGrafter"/>
</dbReference>
<evidence type="ECO:0000313" key="9">
    <source>
        <dbReference type="Proteomes" id="UP001370490"/>
    </source>
</evidence>
<dbReference type="Pfam" id="PF00069">
    <property type="entry name" value="Pkinase"/>
    <property type="match status" value="1"/>
</dbReference>
<dbReference type="PANTHER" id="PTHR48016:SF29">
    <property type="entry name" value="MITOGEN-ACTIVATED PROTEIN KINASE KINASE KINASE 1-RELATED"/>
    <property type="match status" value="1"/>
</dbReference>
<organism evidence="8 9">
    <name type="scientific">Dillenia turbinata</name>
    <dbReference type="NCBI Taxonomy" id="194707"/>
    <lineage>
        <taxon>Eukaryota</taxon>
        <taxon>Viridiplantae</taxon>
        <taxon>Streptophyta</taxon>
        <taxon>Embryophyta</taxon>
        <taxon>Tracheophyta</taxon>
        <taxon>Spermatophyta</taxon>
        <taxon>Magnoliopsida</taxon>
        <taxon>eudicotyledons</taxon>
        <taxon>Gunneridae</taxon>
        <taxon>Pentapetalae</taxon>
        <taxon>Dilleniales</taxon>
        <taxon>Dilleniaceae</taxon>
        <taxon>Dillenia</taxon>
    </lineage>
</organism>
<evidence type="ECO:0000256" key="2">
    <source>
        <dbReference type="ARBA" id="ARBA00022527"/>
    </source>
</evidence>
<dbReference type="GO" id="GO:0005737">
    <property type="term" value="C:cytoplasm"/>
    <property type="evidence" value="ECO:0007669"/>
    <property type="project" value="TreeGrafter"/>
</dbReference>
<dbReference type="Gene3D" id="1.10.510.10">
    <property type="entry name" value="Transferase(Phosphotransferase) domain 1"/>
    <property type="match status" value="1"/>
</dbReference>
<dbReference type="GO" id="GO:0005524">
    <property type="term" value="F:ATP binding"/>
    <property type="evidence" value="ECO:0007669"/>
    <property type="project" value="UniProtKB-KW"/>
</dbReference>
<proteinExistence type="inferred from homology"/>
<protein>
    <submittedName>
        <fullName evidence="8">Protein kinase domain</fullName>
    </submittedName>
</protein>
<keyword evidence="5 8" id="KW-0418">Kinase</keyword>
<evidence type="ECO:0000256" key="6">
    <source>
        <dbReference type="ARBA" id="ARBA00022840"/>
    </source>
</evidence>
<keyword evidence="6" id="KW-0067">ATP-binding</keyword>
<gene>
    <name evidence="8" type="ORF">RJ641_018891</name>
</gene>
<comment type="similarity">
    <text evidence="1">Belongs to the protein kinase superfamily. STE Ser/Thr protein kinase family. MAP kinase kinase kinase subfamily.</text>
</comment>
<keyword evidence="4" id="KW-0547">Nucleotide-binding</keyword>
<keyword evidence="2" id="KW-0723">Serine/threonine-protein kinase</keyword>
<dbReference type="InterPro" id="IPR050538">
    <property type="entry name" value="MAP_kinase_kinase_kinase"/>
</dbReference>
<dbReference type="EMBL" id="JBAMMX010000024">
    <property type="protein sequence ID" value="KAK6916030.1"/>
    <property type="molecule type" value="Genomic_DNA"/>
</dbReference>
<evidence type="ECO:0000313" key="8">
    <source>
        <dbReference type="EMBL" id="KAK6916030.1"/>
    </source>
</evidence>
<keyword evidence="3" id="KW-0808">Transferase</keyword>
<dbReference type="Proteomes" id="UP001370490">
    <property type="component" value="Unassembled WGS sequence"/>
</dbReference>
<reference evidence="8 9" key="1">
    <citation type="submission" date="2023-12" db="EMBL/GenBank/DDBJ databases">
        <title>A high-quality genome assembly for Dillenia turbinata (Dilleniales).</title>
        <authorList>
            <person name="Chanderbali A."/>
        </authorList>
    </citation>
    <scope>NUCLEOTIDE SEQUENCE [LARGE SCALE GENOMIC DNA]</scope>
    <source>
        <strain evidence="8">LSX21</strain>
        <tissue evidence="8">Leaf</tissue>
    </source>
</reference>
<feature type="domain" description="Protein kinase" evidence="7">
    <location>
        <begin position="1"/>
        <end position="91"/>
    </location>
</feature>
<dbReference type="InterPro" id="IPR011009">
    <property type="entry name" value="Kinase-like_dom_sf"/>
</dbReference>
<accession>A0AAN8UIF3</accession>
<evidence type="ECO:0000256" key="1">
    <source>
        <dbReference type="ARBA" id="ARBA00006529"/>
    </source>
</evidence>
<feature type="non-terminal residue" evidence="8">
    <location>
        <position position="178"/>
    </location>
</feature>
<dbReference type="SUPFAM" id="SSF56112">
    <property type="entry name" value="Protein kinase-like (PK-like)"/>
    <property type="match status" value="1"/>
</dbReference>
<dbReference type="PANTHER" id="PTHR48016">
    <property type="entry name" value="MAP KINASE KINASE KINASE SSK2-RELATED-RELATED"/>
    <property type="match status" value="1"/>
</dbReference>
<evidence type="ECO:0000256" key="3">
    <source>
        <dbReference type="ARBA" id="ARBA00022679"/>
    </source>
</evidence>
<evidence type="ECO:0000256" key="5">
    <source>
        <dbReference type="ARBA" id="ARBA00022777"/>
    </source>
</evidence>